<feature type="region of interest" description="Disordered" evidence="1">
    <location>
        <begin position="157"/>
        <end position="221"/>
    </location>
</feature>
<feature type="non-terminal residue" evidence="2">
    <location>
        <position position="1"/>
    </location>
</feature>
<dbReference type="EMBL" id="CADCWF010000065">
    <property type="protein sequence ID" value="CAA9543946.1"/>
    <property type="molecule type" value="Genomic_DNA"/>
</dbReference>
<feature type="compositionally biased region" description="Basic residues" evidence="1">
    <location>
        <begin position="201"/>
        <end position="218"/>
    </location>
</feature>
<organism evidence="2">
    <name type="scientific">uncultured Thermomicrobiales bacterium</name>
    <dbReference type="NCBI Taxonomy" id="1645740"/>
    <lineage>
        <taxon>Bacteria</taxon>
        <taxon>Pseudomonadati</taxon>
        <taxon>Thermomicrobiota</taxon>
        <taxon>Thermomicrobia</taxon>
        <taxon>Thermomicrobiales</taxon>
        <taxon>environmental samples</taxon>
    </lineage>
</organism>
<feature type="compositionally biased region" description="Basic residues" evidence="1">
    <location>
        <begin position="261"/>
        <end position="284"/>
    </location>
</feature>
<evidence type="ECO:0000313" key="2">
    <source>
        <dbReference type="EMBL" id="CAA9543946.1"/>
    </source>
</evidence>
<accession>A0A6J4UCI3</accession>
<reference evidence="2" key="1">
    <citation type="submission" date="2020-02" db="EMBL/GenBank/DDBJ databases">
        <authorList>
            <person name="Meier V. D."/>
        </authorList>
    </citation>
    <scope>NUCLEOTIDE SEQUENCE</scope>
    <source>
        <strain evidence="2">AVDCRST_MAG59</strain>
    </source>
</reference>
<sequence length="388" mass="43510">DRGSARGGAGRRRHHRWRHHWSQPGLAAPPARRRPSRRLRGGGAWVQVDRAVLGRHPPPVRDPARDRADARQPRLLRPALRRPGVRRRLPPGRLRLPRWSEPGRRVGARLGAPAGPRDRRRVARAARDRRAFPVRRPGGACRRHLLRRRRLRRPLGDRRLAGAGLPRGRGDDRRAFPGRGGRGRRRPGAGRPRRRPDDRRRGRRQRRRRLGGRGRRPVRGAGAGLAVAACEIPDRAAPGAAGRDAADRRPADRRLRPQRPGARHGRRQAALRGGGVRRGRRRGGARLDAVASGGPVPQPRARAAEGADPGAVRDDAGRAARRRGRRRRRRRLRRCGLQRARYHARPGGCRGGGRTDRWRAEREDRPRAAAAGSVPRRRRGIGHSRLAL</sequence>
<feature type="region of interest" description="Disordered" evidence="1">
    <location>
        <begin position="1"/>
        <end position="44"/>
    </location>
</feature>
<protein>
    <submittedName>
        <fullName evidence="2">Uncharacterized protein</fullName>
    </submittedName>
</protein>
<name>A0A6J4UCI3_9BACT</name>
<feature type="region of interest" description="Disordered" evidence="1">
    <location>
        <begin position="237"/>
        <end position="388"/>
    </location>
</feature>
<dbReference type="AlphaFoldDB" id="A0A6J4UCI3"/>
<feature type="compositionally biased region" description="Basic residues" evidence="1">
    <location>
        <begin position="319"/>
        <end position="344"/>
    </location>
</feature>
<feature type="compositionally biased region" description="Basic residues" evidence="1">
    <location>
        <begin position="181"/>
        <end position="194"/>
    </location>
</feature>
<evidence type="ECO:0000256" key="1">
    <source>
        <dbReference type="SAM" id="MobiDB-lite"/>
    </source>
</evidence>
<feature type="region of interest" description="Disordered" evidence="1">
    <location>
        <begin position="85"/>
        <end position="136"/>
    </location>
</feature>
<feature type="compositionally biased region" description="Basic and acidic residues" evidence="1">
    <location>
        <begin position="244"/>
        <end position="255"/>
    </location>
</feature>
<feature type="compositionally biased region" description="Basic residues" evidence="1">
    <location>
        <begin position="9"/>
        <end position="21"/>
    </location>
</feature>
<proteinExistence type="predicted"/>
<gene>
    <name evidence="2" type="ORF">AVDCRST_MAG59-1097</name>
</gene>
<feature type="compositionally biased region" description="Basic and acidic residues" evidence="1">
    <location>
        <begin position="353"/>
        <end position="367"/>
    </location>
</feature>
<feature type="compositionally biased region" description="Basic residues" evidence="1">
    <location>
        <begin position="31"/>
        <end position="40"/>
    </location>
</feature>
<feature type="non-terminal residue" evidence="2">
    <location>
        <position position="388"/>
    </location>
</feature>